<sequence length="232" mass="24486">MYYFALLQSSERELSPADLAAEKKAYTDFHSRAGDAIRAGDALAPASDAVRITGGPDRPVITDGPFAEGAEVAGGFYVFDADNLDEALELARQVPAARYGAVEVWPMVHWQAPSTPTTGNDWLALLLEPVDQLTAPGTPEWEEGAHRHVELSAAAGDRVLGGAPLHLPTTATTVRVRGSDVLLTDGPFAEGAEVANGFYLLRAGDRDEAVKVATMIPASVVIVRRLAGVAGL</sequence>
<evidence type="ECO:0000259" key="2">
    <source>
        <dbReference type="Pfam" id="PF03795"/>
    </source>
</evidence>
<name>A0A0J6VRQ0_9MYCO</name>
<dbReference type="PANTHER" id="PTHR35174:SF3">
    <property type="entry name" value="BLL7171 PROTEIN"/>
    <property type="match status" value="1"/>
</dbReference>
<comment type="caution">
    <text evidence="3">The sequence shown here is derived from an EMBL/GenBank/DDBJ whole genome shotgun (WGS) entry which is preliminary data.</text>
</comment>
<evidence type="ECO:0000256" key="1">
    <source>
        <dbReference type="ARBA" id="ARBA00007689"/>
    </source>
</evidence>
<evidence type="ECO:0000313" key="3">
    <source>
        <dbReference type="EMBL" id="KMO73710.1"/>
    </source>
</evidence>
<dbReference type="RefSeq" id="WP_048424249.1">
    <property type="nucleotide sequence ID" value="NZ_JYNU01000025.1"/>
</dbReference>
<gene>
    <name evidence="3" type="ORF">MOBUDSM44075_03785</name>
</gene>
<dbReference type="Pfam" id="PF03795">
    <property type="entry name" value="YCII"/>
    <property type="match status" value="1"/>
</dbReference>
<dbReference type="Proteomes" id="UP000036313">
    <property type="component" value="Unassembled WGS sequence"/>
</dbReference>
<dbReference type="EMBL" id="JYNU01000025">
    <property type="protein sequence ID" value="KMO73710.1"/>
    <property type="molecule type" value="Genomic_DNA"/>
</dbReference>
<dbReference type="Gene3D" id="3.30.70.1060">
    <property type="entry name" value="Dimeric alpha+beta barrel"/>
    <property type="match status" value="2"/>
</dbReference>
<dbReference type="InterPro" id="IPR005545">
    <property type="entry name" value="YCII"/>
</dbReference>
<dbReference type="PANTHER" id="PTHR35174">
    <property type="entry name" value="BLL7171 PROTEIN-RELATED"/>
    <property type="match status" value="1"/>
</dbReference>
<evidence type="ECO:0000313" key="4">
    <source>
        <dbReference type="Proteomes" id="UP000036313"/>
    </source>
</evidence>
<dbReference type="InterPro" id="IPR011008">
    <property type="entry name" value="Dimeric_a/b-barrel"/>
</dbReference>
<dbReference type="AlphaFoldDB" id="A0A0J6VRQ0"/>
<reference evidence="3 4" key="1">
    <citation type="journal article" date="2015" name="Genome Biol. Evol.">
        <title>Characterization of Three Mycobacterium spp. with Potential Use in Bioremediation by Genome Sequencing and Comparative Genomics.</title>
        <authorList>
            <person name="Das S."/>
            <person name="Pettersson B.M."/>
            <person name="Behra P.R."/>
            <person name="Ramesh M."/>
            <person name="Dasgupta S."/>
            <person name="Bhattacharya A."/>
            <person name="Kirsebom L.A."/>
        </authorList>
    </citation>
    <scope>NUCLEOTIDE SEQUENCE [LARGE SCALE GENOMIC DNA]</scope>
    <source>
        <strain evidence="3 4">DSM 44075</strain>
    </source>
</reference>
<accession>A0A0J6VRQ0</accession>
<protein>
    <submittedName>
        <fullName evidence="3">YCII-related domain protein</fullName>
    </submittedName>
</protein>
<dbReference type="SUPFAM" id="SSF54909">
    <property type="entry name" value="Dimeric alpha+beta barrel"/>
    <property type="match status" value="2"/>
</dbReference>
<feature type="domain" description="YCII-related" evidence="2">
    <location>
        <begin position="1"/>
        <end position="110"/>
    </location>
</feature>
<organism evidence="3 4">
    <name type="scientific">Mycolicibacterium obuense</name>
    <dbReference type="NCBI Taxonomy" id="1807"/>
    <lineage>
        <taxon>Bacteria</taxon>
        <taxon>Bacillati</taxon>
        <taxon>Actinomycetota</taxon>
        <taxon>Actinomycetes</taxon>
        <taxon>Mycobacteriales</taxon>
        <taxon>Mycobacteriaceae</taxon>
        <taxon>Mycolicibacterium</taxon>
    </lineage>
</organism>
<dbReference type="PATRIC" id="fig|1807.14.peg.3807"/>
<comment type="similarity">
    <text evidence="1">Belongs to the YciI family.</text>
</comment>
<proteinExistence type="inferred from homology"/>